<evidence type="ECO:0000256" key="8">
    <source>
        <dbReference type="ARBA" id="ARBA00023146"/>
    </source>
</evidence>
<comment type="cofactor">
    <cofactor evidence="9">
        <name>Zn(2+)</name>
        <dbReference type="ChEBI" id="CHEBI:29105"/>
    </cofactor>
    <text evidence="9">Binds 1 zinc ion per subunit.</text>
</comment>
<keyword evidence="6 9" id="KW-0067">ATP-binding</keyword>
<comment type="subcellular location">
    <subcellularLocation>
        <location evidence="9">Cytoplasm</location>
    </subcellularLocation>
</comment>
<feature type="binding site" evidence="9">
    <location>
        <position position="240"/>
    </location>
    <ligand>
        <name>Zn(2+)</name>
        <dbReference type="ChEBI" id="CHEBI:29105"/>
    </ligand>
</feature>
<dbReference type="GO" id="GO:0006423">
    <property type="term" value="P:cysteinyl-tRNA aminoacylation"/>
    <property type="evidence" value="ECO:0007669"/>
    <property type="project" value="UniProtKB-UniRule"/>
</dbReference>
<evidence type="ECO:0000256" key="6">
    <source>
        <dbReference type="ARBA" id="ARBA00022840"/>
    </source>
</evidence>
<dbReference type="SUPFAM" id="SSF52374">
    <property type="entry name" value="Nucleotidylyl transferase"/>
    <property type="match status" value="1"/>
</dbReference>
<dbReference type="GO" id="GO:0008270">
    <property type="term" value="F:zinc ion binding"/>
    <property type="evidence" value="ECO:0007669"/>
    <property type="project" value="UniProtKB-UniRule"/>
</dbReference>
<dbReference type="EC" id="6.1.1.16" evidence="9"/>
<dbReference type="EMBL" id="MHSH01000050">
    <property type="protein sequence ID" value="OHA40535.1"/>
    <property type="molecule type" value="Genomic_DNA"/>
</dbReference>
<sequence>MTRQSKRTSSKKACAPTFYNSLTGRLEKFTPLDSGKVKMYHCGPTVYNFAHIGNIRPYITADLLKRMFLYFDYEVTQIINITDVGHLQSDGDEGEDKVEIGARREGKSALEITEKYARVFFEDLAALGVDTNGTIFPRATAHIGEQIALIKILEEKGYTYKTGDGIYFDTGLMPDYGVLGSIKNISIREGARIGINSEKKDPHDFALWKFSPVPSSGALRREQEWPSPWGIGFPGWHIECSAMAMKYLGDTFDIHTGGIDHLPVHHNNEIAQSQSATGEKLANYWMHSEFITVEGKKISKSLGNSILVKDLKDRAIHPLALRYWFLGAHYRSPINFTWDAIKGADTALRKLYKIYKERLDPEHSDVFESPALDDFMASVSHDLDTPKSLAILWQVVNDEKISGQEKKFLFVKFDKILGLGISRINRELGAATERVSEADIPLSVMLMLKDRETARAARDFERADSLRDRIKREGFNIIDDDDGPILYRVSSEER</sequence>
<protein>
    <recommendedName>
        <fullName evidence="9">Cysteine--tRNA ligase</fullName>
        <ecNumber evidence="9">6.1.1.16</ecNumber>
    </recommendedName>
    <alternativeName>
        <fullName evidence="9">Cysteinyl-tRNA synthetase</fullName>
        <shortName evidence="9">CysRS</shortName>
    </alternativeName>
</protein>
<dbReference type="GO" id="GO:0005524">
    <property type="term" value="F:ATP binding"/>
    <property type="evidence" value="ECO:0007669"/>
    <property type="project" value="UniProtKB-UniRule"/>
</dbReference>
<dbReference type="GO" id="GO:0004817">
    <property type="term" value="F:cysteine-tRNA ligase activity"/>
    <property type="evidence" value="ECO:0007669"/>
    <property type="project" value="UniProtKB-UniRule"/>
</dbReference>
<dbReference type="NCBIfam" id="TIGR00435">
    <property type="entry name" value="cysS"/>
    <property type="match status" value="1"/>
</dbReference>
<dbReference type="InterPro" id="IPR014729">
    <property type="entry name" value="Rossmann-like_a/b/a_fold"/>
</dbReference>
<keyword evidence="5 9" id="KW-0862">Zinc</keyword>
<dbReference type="SUPFAM" id="SSF47323">
    <property type="entry name" value="Anticodon-binding domain of a subclass of class I aminoacyl-tRNA synthetases"/>
    <property type="match status" value="1"/>
</dbReference>
<evidence type="ECO:0000256" key="7">
    <source>
        <dbReference type="ARBA" id="ARBA00022917"/>
    </source>
</evidence>
<comment type="subunit">
    <text evidence="1 9">Monomer.</text>
</comment>
<keyword evidence="3 9" id="KW-0479">Metal-binding</keyword>
<evidence type="ECO:0000256" key="9">
    <source>
        <dbReference type="HAMAP-Rule" id="MF_00041"/>
    </source>
</evidence>
<dbReference type="InterPro" id="IPR024909">
    <property type="entry name" value="Cys-tRNA/MSH_ligase"/>
</dbReference>
<dbReference type="Gene3D" id="1.20.120.1910">
    <property type="entry name" value="Cysteine-tRNA ligase, C-terminal anti-codon recognition domain"/>
    <property type="match status" value="1"/>
</dbReference>
<dbReference type="GO" id="GO:0005829">
    <property type="term" value="C:cytosol"/>
    <property type="evidence" value="ECO:0007669"/>
    <property type="project" value="TreeGrafter"/>
</dbReference>
<feature type="domain" description="tRNA synthetases class I catalytic" evidence="10">
    <location>
        <begin position="29"/>
        <end position="344"/>
    </location>
</feature>
<evidence type="ECO:0000256" key="3">
    <source>
        <dbReference type="ARBA" id="ARBA00022723"/>
    </source>
</evidence>
<evidence type="ECO:0000313" key="12">
    <source>
        <dbReference type="Proteomes" id="UP000176429"/>
    </source>
</evidence>
<organism evidence="11 12">
    <name type="scientific">Candidatus Taylorbacteria bacterium RIFCSPLOWO2_02_FULL_46_40</name>
    <dbReference type="NCBI Taxonomy" id="1802329"/>
    <lineage>
        <taxon>Bacteria</taxon>
        <taxon>Candidatus Tayloriibacteriota</taxon>
    </lineage>
</organism>
<reference evidence="11 12" key="1">
    <citation type="journal article" date="2016" name="Nat. Commun.">
        <title>Thousands of microbial genomes shed light on interconnected biogeochemical processes in an aquifer system.</title>
        <authorList>
            <person name="Anantharaman K."/>
            <person name="Brown C.T."/>
            <person name="Hug L.A."/>
            <person name="Sharon I."/>
            <person name="Castelle C.J."/>
            <person name="Probst A.J."/>
            <person name="Thomas B.C."/>
            <person name="Singh A."/>
            <person name="Wilkins M.J."/>
            <person name="Karaoz U."/>
            <person name="Brodie E.L."/>
            <person name="Williams K.H."/>
            <person name="Hubbard S.S."/>
            <person name="Banfield J.F."/>
        </authorList>
    </citation>
    <scope>NUCLEOTIDE SEQUENCE [LARGE SCALE GENOMIC DNA]</scope>
</reference>
<proteinExistence type="inferred from homology"/>
<evidence type="ECO:0000256" key="4">
    <source>
        <dbReference type="ARBA" id="ARBA00022741"/>
    </source>
</evidence>
<dbReference type="PRINTS" id="PR00983">
    <property type="entry name" value="TRNASYNTHCYS"/>
</dbReference>
<dbReference type="PANTHER" id="PTHR10890">
    <property type="entry name" value="CYSTEINYL-TRNA SYNTHETASE"/>
    <property type="match status" value="1"/>
</dbReference>
<dbReference type="HAMAP" id="MF_00041">
    <property type="entry name" value="Cys_tRNA_synth"/>
    <property type="match status" value="1"/>
</dbReference>
<dbReference type="AlphaFoldDB" id="A0A1G2NWP9"/>
<keyword evidence="2 9" id="KW-0436">Ligase</keyword>
<name>A0A1G2NWP9_9BACT</name>
<comment type="caution">
    <text evidence="9">Lacks conserved residue(s) required for the propagation of feature annotation.</text>
</comment>
<keyword evidence="7 9" id="KW-0648">Protein biosynthesis</keyword>
<dbReference type="InterPro" id="IPR032678">
    <property type="entry name" value="tRNA-synt_1_cat_dom"/>
</dbReference>
<comment type="catalytic activity">
    <reaction evidence="9">
        <text>tRNA(Cys) + L-cysteine + ATP = L-cysteinyl-tRNA(Cys) + AMP + diphosphate</text>
        <dbReference type="Rhea" id="RHEA:17773"/>
        <dbReference type="Rhea" id="RHEA-COMP:9661"/>
        <dbReference type="Rhea" id="RHEA-COMP:9679"/>
        <dbReference type="ChEBI" id="CHEBI:30616"/>
        <dbReference type="ChEBI" id="CHEBI:33019"/>
        <dbReference type="ChEBI" id="CHEBI:35235"/>
        <dbReference type="ChEBI" id="CHEBI:78442"/>
        <dbReference type="ChEBI" id="CHEBI:78517"/>
        <dbReference type="ChEBI" id="CHEBI:456215"/>
        <dbReference type="EC" id="6.1.1.16"/>
    </reaction>
</comment>
<dbReference type="PANTHER" id="PTHR10890:SF3">
    <property type="entry name" value="CYSTEINE--TRNA LIGASE, CYTOPLASMIC"/>
    <property type="match status" value="1"/>
</dbReference>
<evidence type="ECO:0000313" key="11">
    <source>
        <dbReference type="EMBL" id="OHA40535.1"/>
    </source>
</evidence>
<keyword evidence="8 9" id="KW-0030">Aminoacyl-tRNA synthetase</keyword>
<dbReference type="InterPro" id="IPR015803">
    <property type="entry name" value="Cys-tRNA-ligase"/>
</dbReference>
<dbReference type="Proteomes" id="UP000176429">
    <property type="component" value="Unassembled WGS sequence"/>
</dbReference>
<evidence type="ECO:0000259" key="10">
    <source>
        <dbReference type="Pfam" id="PF01406"/>
    </source>
</evidence>
<keyword evidence="9" id="KW-0963">Cytoplasm</keyword>
<evidence type="ECO:0000256" key="1">
    <source>
        <dbReference type="ARBA" id="ARBA00011245"/>
    </source>
</evidence>
<dbReference type="InterPro" id="IPR009080">
    <property type="entry name" value="tRNAsynth_Ia_anticodon-bd"/>
</dbReference>
<feature type="binding site" evidence="9">
    <location>
        <position position="300"/>
    </location>
    <ligand>
        <name>ATP</name>
        <dbReference type="ChEBI" id="CHEBI:30616"/>
    </ligand>
</feature>
<gene>
    <name evidence="9" type="primary">cysS</name>
    <name evidence="11" type="ORF">A3H68_02605</name>
</gene>
<dbReference type="Pfam" id="PF01406">
    <property type="entry name" value="tRNA-synt_1e"/>
    <property type="match status" value="1"/>
</dbReference>
<feature type="binding site" evidence="9">
    <location>
        <position position="42"/>
    </location>
    <ligand>
        <name>Zn(2+)</name>
        <dbReference type="ChEBI" id="CHEBI:29105"/>
    </ligand>
</feature>
<evidence type="ECO:0000256" key="5">
    <source>
        <dbReference type="ARBA" id="ARBA00022833"/>
    </source>
</evidence>
<keyword evidence="4 9" id="KW-0547">Nucleotide-binding</keyword>
<accession>A0A1G2NWP9</accession>
<feature type="short sequence motif" description="'HIGH' region" evidence="9">
    <location>
        <begin position="44"/>
        <end position="54"/>
    </location>
</feature>
<evidence type="ECO:0000256" key="2">
    <source>
        <dbReference type="ARBA" id="ARBA00022598"/>
    </source>
</evidence>
<comment type="caution">
    <text evidence="11">The sequence shown here is derived from an EMBL/GenBank/DDBJ whole genome shotgun (WGS) entry which is preliminary data.</text>
</comment>
<comment type="similarity">
    <text evidence="9">Belongs to the class-I aminoacyl-tRNA synthetase family.</text>
</comment>
<feature type="binding site" evidence="9">
    <location>
        <position position="265"/>
    </location>
    <ligand>
        <name>Zn(2+)</name>
        <dbReference type="ChEBI" id="CHEBI:29105"/>
    </ligand>
</feature>
<feature type="binding site" evidence="9">
    <location>
        <position position="269"/>
    </location>
    <ligand>
        <name>Zn(2+)</name>
        <dbReference type="ChEBI" id="CHEBI:29105"/>
    </ligand>
</feature>
<dbReference type="Gene3D" id="3.40.50.620">
    <property type="entry name" value="HUPs"/>
    <property type="match status" value="1"/>
</dbReference>
<dbReference type="CDD" id="cd00672">
    <property type="entry name" value="CysRS_core"/>
    <property type="match status" value="1"/>
</dbReference>